<protein>
    <submittedName>
        <fullName evidence="2">Uncharacterized protein</fullName>
    </submittedName>
</protein>
<evidence type="ECO:0000313" key="3">
    <source>
        <dbReference type="Proteomes" id="UP000000311"/>
    </source>
</evidence>
<keyword evidence="3" id="KW-1185">Reference proteome</keyword>
<feature type="region of interest" description="Disordered" evidence="1">
    <location>
        <begin position="24"/>
        <end position="44"/>
    </location>
</feature>
<dbReference type="InParanoid" id="E2AVP9"/>
<name>E2AVP9_CAMFO</name>
<proteinExistence type="predicted"/>
<dbReference type="Proteomes" id="UP000000311">
    <property type="component" value="Unassembled WGS sequence"/>
</dbReference>
<gene>
    <name evidence="2" type="ORF">EAG_04670</name>
</gene>
<evidence type="ECO:0000313" key="2">
    <source>
        <dbReference type="EMBL" id="EFN62495.1"/>
    </source>
</evidence>
<reference evidence="2 3" key="1">
    <citation type="journal article" date="2010" name="Science">
        <title>Genomic comparison of the ants Camponotus floridanus and Harpegnathos saltator.</title>
        <authorList>
            <person name="Bonasio R."/>
            <person name="Zhang G."/>
            <person name="Ye C."/>
            <person name="Mutti N.S."/>
            <person name="Fang X."/>
            <person name="Qin N."/>
            <person name="Donahue G."/>
            <person name="Yang P."/>
            <person name="Li Q."/>
            <person name="Li C."/>
            <person name="Zhang P."/>
            <person name="Huang Z."/>
            <person name="Berger S.L."/>
            <person name="Reinberg D."/>
            <person name="Wang J."/>
            <person name="Liebig J."/>
        </authorList>
    </citation>
    <scope>NUCLEOTIDE SEQUENCE [LARGE SCALE GENOMIC DNA]</scope>
    <source>
        <strain evidence="3">C129</strain>
    </source>
</reference>
<dbReference type="AlphaFoldDB" id="E2AVP9"/>
<dbReference type="STRING" id="104421.E2AVP9"/>
<evidence type="ECO:0000256" key="1">
    <source>
        <dbReference type="SAM" id="MobiDB-lite"/>
    </source>
</evidence>
<dbReference type="EMBL" id="GL443159">
    <property type="protein sequence ID" value="EFN62495.1"/>
    <property type="molecule type" value="Genomic_DNA"/>
</dbReference>
<accession>E2AVP9</accession>
<sequence length="84" mass="9079">MWPLYGVVLVDAVFIRKASRKPACTQIPPPANSAPRITPNGSPPRFSARYKGAELFVKKPSPDQVVIPSITTSSTTVSTLIKDI</sequence>
<organism evidence="3">
    <name type="scientific">Camponotus floridanus</name>
    <name type="common">Florida carpenter ant</name>
    <dbReference type="NCBI Taxonomy" id="104421"/>
    <lineage>
        <taxon>Eukaryota</taxon>
        <taxon>Metazoa</taxon>
        <taxon>Ecdysozoa</taxon>
        <taxon>Arthropoda</taxon>
        <taxon>Hexapoda</taxon>
        <taxon>Insecta</taxon>
        <taxon>Pterygota</taxon>
        <taxon>Neoptera</taxon>
        <taxon>Endopterygota</taxon>
        <taxon>Hymenoptera</taxon>
        <taxon>Apocrita</taxon>
        <taxon>Aculeata</taxon>
        <taxon>Formicoidea</taxon>
        <taxon>Formicidae</taxon>
        <taxon>Formicinae</taxon>
        <taxon>Camponotus</taxon>
    </lineage>
</organism>